<sequence>MTNEDRGAARRALSDTLPVVAGYIVLGAGFGVLLSTRGYGALWALAMGLVVYSGSMQFVDLELMAGGASLPTTALTALMVSARHLFYGISMVDRYRGAGWRKPYLIYALTDETWSLACSAEDQPGFRRYCFLVSLFNHAAWLTGTTLGALLGPFIPFDTKGIDFALTALFVTLCVEQQLTARRRSPALVGLASSLVCLAAFGPDHFLIPTMLSISAALLLLRGRLEEGDD</sequence>
<gene>
    <name evidence="9" type="ORF">SY1_18410</name>
</gene>
<evidence type="ECO:0000256" key="8">
    <source>
        <dbReference type="SAM" id="Phobius"/>
    </source>
</evidence>
<dbReference type="EMBL" id="FP929056">
    <property type="protein sequence ID" value="CBL28701.1"/>
    <property type="molecule type" value="Genomic_DNA"/>
</dbReference>
<dbReference type="Pfam" id="PF03591">
    <property type="entry name" value="AzlC"/>
    <property type="match status" value="1"/>
</dbReference>
<dbReference type="InterPro" id="IPR011606">
    <property type="entry name" value="Brnchd-chn_aa_trnsp_permease"/>
</dbReference>
<proteinExistence type="inferred from homology"/>
<protein>
    <submittedName>
        <fullName evidence="9">Predicted branched-chain amino acid permease (Azaleucine resistance)</fullName>
    </submittedName>
</protein>
<dbReference type="KEGG" id="sbr:SY1_18410"/>
<keyword evidence="5 8" id="KW-0812">Transmembrane</keyword>
<feature type="transmembrane region" description="Helical" evidence="8">
    <location>
        <begin position="65"/>
        <end position="86"/>
    </location>
</feature>
<reference evidence="10" key="1">
    <citation type="submission" date="2010-03" db="EMBL/GenBank/DDBJ databases">
        <title>The genome sequence of Synergistetes sp. SGP1.</title>
        <authorList>
            <consortium name="metaHIT consortium -- http://www.metahit.eu/"/>
            <person name="Pajon A."/>
            <person name="Turner K."/>
            <person name="Parkhill J."/>
            <person name="Wade W."/>
            <person name="Vartoukian S."/>
        </authorList>
    </citation>
    <scope>NUCLEOTIDE SEQUENCE [LARGE SCALE GENOMIC DNA]</scope>
    <source>
        <strain evidence="10">SGP1</strain>
    </source>
</reference>
<dbReference type="GO" id="GO:0005886">
    <property type="term" value="C:plasma membrane"/>
    <property type="evidence" value="ECO:0007669"/>
    <property type="project" value="UniProtKB-SubCell"/>
</dbReference>
<feature type="transmembrane region" description="Helical" evidence="8">
    <location>
        <begin position="129"/>
        <end position="155"/>
    </location>
</feature>
<reference evidence="9 10" key="2">
    <citation type="submission" date="2010-03" db="EMBL/GenBank/DDBJ databases">
        <authorList>
            <person name="Pajon A."/>
        </authorList>
    </citation>
    <scope>NUCLEOTIDE SEQUENCE [LARGE SCALE GENOMIC DNA]</scope>
    <source>
        <strain evidence="9 10">SGP1</strain>
    </source>
</reference>
<evidence type="ECO:0000256" key="2">
    <source>
        <dbReference type="ARBA" id="ARBA00010735"/>
    </source>
</evidence>
<evidence type="ECO:0000313" key="10">
    <source>
        <dbReference type="Proteomes" id="UP000008957"/>
    </source>
</evidence>
<name>A0AB94IY66_9BACT</name>
<keyword evidence="7 8" id="KW-0472">Membrane</keyword>
<dbReference type="Proteomes" id="UP000008957">
    <property type="component" value="Chromosome"/>
</dbReference>
<comment type="similarity">
    <text evidence="2">Belongs to the AzlC family.</text>
</comment>
<evidence type="ECO:0000256" key="7">
    <source>
        <dbReference type="ARBA" id="ARBA00023136"/>
    </source>
</evidence>
<evidence type="ECO:0000256" key="1">
    <source>
        <dbReference type="ARBA" id="ARBA00004651"/>
    </source>
</evidence>
<keyword evidence="3" id="KW-0813">Transport</keyword>
<keyword evidence="6 8" id="KW-1133">Transmembrane helix</keyword>
<feature type="transmembrane region" description="Helical" evidence="8">
    <location>
        <begin position="16"/>
        <end position="34"/>
    </location>
</feature>
<accession>A0AB94IY66</accession>
<evidence type="ECO:0000256" key="5">
    <source>
        <dbReference type="ARBA" id="ARBA00022692"/>
    </source>
</evidence>
<keyword evidence="4" id="KW-1003">Cell membrane</keyword>
<evidence type="ECO:0000256" key="4">
    <source>
        <dbReference type="ARBA" id="ARBA00022475"/>
    </source>
</evidence>
<dbReference type="PANTHER" id="PTHR34979:SF1">
    <property type="entry name" value="INNER MEMBRANE PROTEIN YGAZ"/>
    <property type="match status" value="1"/>
</dbReference>
<dbReference type="GO" id="GO:1903785">
    <property type="term" value="P:L-valine transmembrane transport"/>
    <property type="evidence" value="ECO:0007669"/>
    <property type="project" value="TreeGrafter"/>
</dbReference>
<evidence type="ECO:0000256" key="6">
    <source>
        <dbReference type="ARBA" id="ARBA00022989"/>
    </source>
</evidence>
<organism evidence="9 10">
    <name type="scientific">Fretibacterium fastidiosum</name>
    <dbReference type="NCBI Taxonomy" id="651822"/>
    <lineage>
        <taxon>Bacteria</taxon>
        <taxon>Thermotogati</taxon>
        <taxon>Synergistota</taxon>
        <taxon>Synergistia</taxon>
        <taxon>Synergistales</taxon>
        <taxon>Aminobacteriaceae</taxon>
        <taxon>Fretibacterium</taxon>
    </lineage>
</organism>
<dbReference type="AlphaFoldDB" id="A0AB94IY66"/>
<dbReference type="PANTHER" id="PTHR34979">
    <property type="entry name" value="INNER MEMBRANE PROTEIN YGAZ"/>
    <property type="match status" value="1"/>
</dbReference>
<keyword evidence="10" id="KW-1185">Reference proteome</keyword>
<comment type="subcellular location">
    <subcellularLocation>
        <location evidence="1">Cell membrane</location>
        <topology evidence="1">Multi-pass membrane protein</topology>
    </subcellularLocation>
</comment>
<evidence type="ECO:0000256" key="3">
    <source>
        <dbReference type="ARBA" id="ARBA00022448"/>
    </source>
</evidence>
<feature type="transmembrane region" description="Helical" evidence="8">
    <location>
        <begin position="41"/>
        <end position="59"/>
    </location>
</feature>
<evidence type="ECO:0000313" key="9">
    <source>
        <dbReference type="EMBL" id="CBL28701.1"/>
    </source>
</evidence>
<dbReference type="RefSeq" id="WP_015556848.1">
    <property type="nucleotide sequence ID" value="NC_021038.1"/>
</dbReference>